<gene>
    <name evidence="1" type="ORF">BSTOLATCC_MIC51258</name>
</gene>
<evidence type="ECO:0000313" key="1">
    <source>
        <dbReference type="EMBL" id="CAG9330312.1"/>
    </source>
</evidence>
<dbReference type="EMBL" id="CAJZBQ010000051">
    <property type="protein sequence ID" value="CAG9330312.1"/>
    <property type="molecule type" value="Genomic_DNA"/>
</dbReference>
<name>A0AAU9K0C8_9CILI</name>
<dbReference type="Proteomes" id="UP001162131">
    <property type="component" value="Unassembled WGS sequence"/>
</dbReference>
<proteinExistence type="predicted"/>
<keyword evidence="2" id="KW-1185">Reference proteome</keyword>
<dbReference type="AlphaFoldDB" id="A0AAU9K0C8"/>
<organism evidence="1 2">
    <name type="scientific">Blepharisma stoltei</name>
    <dbReference type="NCBI Taxonomy" id="1481888"/>
    <lineage>
        <taxon>Eukaryota</taxon>
        <taxon>Sar</taxon>
        <taxon>Alveolata</taxon>
        <taxon>Ciliophora</taxon>
        <taxon>Postciliodesmatophora</taxon>
        <taxon>Heterotrichea</taxon>
        <taxon>Heterotrichida</taxon>
        <taxon>Blepharismidae</taxon>
        <taxon>Blepharisma</taxon>
    </lineage>
</organism>
<sequence length="75" mass="8913">MKLCLKEDLGFLYKGKVLEWRDRGENLIMLVAKEDEQQILAEKGRWLWNDEAYFKYRPIMLMGCRIIDITDSGSK</sequence>
<evidence type="ECO:0000313" key="2">
    <source>
        <dbReference type="Proteomes" id="UP001162131"/>
    </source>
</evidence>
<comment type="caution">
    <text evidence="1">The sequence shown here is derived from an EMBL/GenBank/DDBJ whole genome shotgun (WGS) entry which is preliminary data.</text>
</comment>
<reference evidence="1" key="1">
    <citation type="submission" date="2021-09" db="EMBL/GenBank/DDBJ databases">
        <authorList>
            <consortium name="AG Swart"/>
            <person name="Singh M."/>
            <person name="Singh A."/>
            <person name="Seah K."/>
            <person name="Emmerich C."/>
        </authorList>
    </citation>
    <scope>NUCLEOTIDE SEQUENCE</scope>
    <source>
        <strain evidence="1">ATCC30299</strain>
    </source>
</reference>
<accession>A0AAU9K0C8</accession>
<protein>
    <submittedName>
        <fullName evidence="1">Uncharacterized protein</fullName>
    </submittedName>
</protein>